<dbReference type="InterPro" id="IPR050273">
    <property type="entry name" value="GppA/Ppx_hydrolase"/>
</dbReference>
<keyword evidence="4" id="KW-1185">Reference proteome</keyword>
<dbReference type="InterPro" id="IPR003695">
    <property type="entry name" value="Ppx_GppA_N"/>
</dbReference>
<feature type="domain" description="Ppx/GppA phosphatase N-terminal" evidence="2">
    <location>
        <begin position="24"/>
        <end position="304"/>
    </location>
</feature>
<dbReference type="AlphaFoldDB" id="A0AAU9DCG8"/>
<dbReference type="SUPFAM" id="SSF53067">
    <property type="entry name" value="Actin-like ATPase domain"/>
    <property type="match status" value="2"/>
</dbReference>
<accession>A0AAU9DCG8</accession>
<sequence>MTQTLAILDLGSNSIRTTITEYDNEGNFQVFERLQEMVRISKGMGKEKTIKPEALDRAMKALASFKEVYDKYKNLKIIAVATAAVRQAANQKEFLEQFKKVMGFSLKVISGYEEAEYDFYGVIGTLPVNDGVIIDTGGASTEIILVQKGALKERVSIPLGAVNISESFLDGDPITSASLFRASVELSSILNNLPWLKEAVNYPIIAIGGSNRTLAKIRKNELNQTELPIHGYHMNRQNVDDIIYELLNKTNEERQNIKGLAKERSQIIIGGLLPIRLIMEKIDCEQIIFSQSGAREGILFKEIETQTKKSIQTTDISNMTIDEI</sequence>
<proteinExistence type="inferred from homology"/>
<evidence type="ECO:0000256" key="1">
    <source>
        <dbReference type="ARBA" id="ARBA00007125"/>
    </source>
</evidence>
<evidence type="ECO:0000313" key="3">
    <source>
        <dbReference type="EMBL" id="BDR55846.1"/>
    </source>
</evidence>
<dbReference type="GO" id="GO:0016462">
    <property type="term" value="F:pyrophosphatase activity"/>
    <property type="evidence" value="ECO:0007669"/>
    <property type="project" value="TreeGrafter"/>
</dbReference>
<organism evidence="3 4">
    <name type="scientific">Xylocopilactobacillus apis</name>
    <dbReference type="NCBI Taxonomy" id="2932183"/>
    <lineage>
        <taxon>Bacteria</taxon>
        <taxon>Bacillati</taxon>
        <taxon>Bacillota</taxon>
        <taxon>Bacilli</taxon>
        <taxon>Lactobacillales</taxon>
        <taxon>Lactobacillaceae</taxon>
        <taxon>Xylocopilactobacillus</taxon>
    </lineage>
</organism>
<reference evidence="3 4" key="1">
    <citation type="journal article" date="2023" name="Microbiol. Spectr.">
        <title>Symbiosis of Carpenter Bees with Uncharacterized Lactic Acid Bacteria Showing NAD Auxotrophy.</title>
        <authorList>
            <person name="Kawasaki S."/>
            <person name="Ozawa K."/>
            <person name="Mori T."/>
            <person name="Yamamoto A."/>
            <person name="Ito M."/>
            <person name="Ohkuma M."/>
            <person name="Sakamoto M."/>
            <person name="Matsutani M."/>
        </authorList>
    </citation>
    <scope>NUCLEOTIDE SEQUENCE [LARGE SCALE GENOMIC DNA]</scope>
    <source>
        <strain evidence="3 4">KimC2</strain>
    </source>
</reference>
<dbReference type="KEGG" id="xak:KIMC2_04080"/>
<protein>
    <submittedName>
        <fullName evidence="3">Exopolyphosphatase</fullName>
    </submittedName>
</protein>
<evidence type="ECO:0000259" key="2">
    <source>
        <dbReference type="Pfam" id="PF02541"/>
    </source>
</evidence>
<evidence type="ECO:0000313" key="4">
    <source>
        <dbReference type="Proteomes" id="UP001321804"/>
    </source>
</evidence>
<dbReference type="InterPro" id="IPR043129">
    <property type="entry name" value="ATPase_NBD"/>
</dbReference>
<dbReference type="PANTHER" id="PTHR30005:SF0">
    <property type="entry name" value="RETROGRADE REGULATION PROTEIN 2"/>
    <property type="match status" value="1"/>
</dbReference>
<dbReference type="Proteomes" id="UP001321804">
    <property type="component" value="Chromosome"/>
</dbReference>
<dbReference type="Pfam" id="PF02541">
    <property type="entry name" value="Ppx-GppA"/>
    <property type="match status" value="1"/>
</dbReference>
<comment type="similarity">
    <text evidence="1">Belongs to the GppA/Ppx family.</text>
</comment>
<dbReference type="RefSeq" id="WP_317697498.1">
    <property type="nucleotide sequence ID" value="NZ_AP026801.1"/>
</dbReference>
<dbReference type="EMBL" id="AP026801">
    <property type="protein sequence ID" value="BDR55846.1"/>
    <property type="molecule type" value="Genomic_DNA"/>
</dbReference>
<dbReference type="PANTHER" id="PTHR30005">
    <property type="entry name" value="EXOPOLYPHOSPHATASE"/>
    <property type="match status" value="1"/>
</dbReference>
<dbReference type="Gene3D" id="3.30.420.40">
    <property type="match status" value="1"/>
</dbReference>
<gene>
    <name evidence="3" type="ORF">KIMC2_04080</name>
</gene>
<dbReference type="Gene3D" id="3.30.420.150">
    <property type="entry name" value="Exopolyphosphatase. Domain 2"/>
    <property type="match status" value="1"/>
</dbReference>
<name>A0AAU9DCG8_9LACO</name>
<dbReference type="CDD" id="cd24052">
    <property type="entry name" value="ASKHA_NBD_HpPPX-GppA-like"/>
    <property type="match status" value="1"/>
</dbReference>